<evidence type="ECO:0000313" key="2">
    <source>
        <dbReference type="EMBL" id="KAK4179584.1"/>
    </source>
</evidence>
<gene>
    <name evidence="2" type="ORF">QBC36DRAFT_362104</name>
</gene>
<comment type="caution">
    <text evidence="2">The sequence shown here is derived from an EMBL/GenBank/DDBJ whole genome shotgun (WGS) entry which is preliminary data.</text>
</comment>
<proteinExistence type="predicted"/>
<keyword evidence="1" id="KW-0812">Transmembrane</keyword>
<name>A0AAN6WCQ4_9PEZI</name>
<accession>A0AAN6WCQ4</accession>
<feature type="transmembrane region" description="Helical" evidence="1">
    <location>
        <begin position="174"/>
        <end position="192"/>
    </location>
</feature>
<evidence type="ECO:0000256" key="1">
    <source>
        <dbReference type="SAM" id="Phobius"/>
    </source>
</evidence>
<reference evidence="2" key="1">
    <citation type="journal article" date="2023" name="Mol. Phylogenet. Evol.">
        <title>Genome-scale phylogeny and comparative genomics of the fungal order Sordariales.</title>
        <authorList>
            <person name="Hensen N."/>
            <person name="Bonometti L."/>
            <person name="Westerberg I."/>
            <person name="Brannstrom I.O."/>
            <person name="Guillou S."/>
            <person name="Cros-Aarteil S."/>
            <person name="Calhoun S."/>
            <person name="Haridas S."/>
            <person name="Kuo A."/>
            <person name="Mondo S."/>
            <person name="Pangilinan J."/>
            <person name="Riley R."/>
            <person name="LaButti K."/>
            <person name="Andreopoulos B."/>
            <person name="Lipzen A."/>
            <person name="Chen C."/>
            <person name="Yan M."/>
            <person name="Daum C."/>
            <person name="Ng V."/>
            <person name="Clum A."/>
            <person name="Steindorff A."/>
            <person name="Ohm R.A."/>
            <person name="Martin F."/>
            <person name="Silar P."/>
            <person name="Natvig D.O."/>
            <person name="Lalanne C."/>
            <person name="Gautier V."/>
            <person name="Ament-Velasquez S.L."/>
            <person name="Kruys A."/>
            <person name="Hutchinson M.I."/>
            <person name="Powell A.J."/>
            <person name="Barry K."/>
            <person name="Miller A.N."/>
            <person name="Grigoriev I.V."/>
            <person name="Debuchy R."/>
            <person name="Gladieux P."/>
            <person name="Hiltunen Thoren M."/>
            <person name="Johannesson H."/>
        </authorList>
    </citation>
    <scope>NUCLEOTIDE SEQUENCE</scope>
    <source>
        <strain evidence="2">CBS 892.96</strain>
    </source>
</reference>
<dbReference type="AlphaFoldDB" id="A0AAN6WCQ4"/>
<evidence type="ECO:0000313" key="3">
    <source>
        <dbReference type="Proteomes" id="UP001302321"/>
    </source>
</evidence>
<dbReference type="Proteomes" id="UP001302321">
    <property type="component" value="Unassembled WGS sequence"/>
</dbReference>
<sequence>MDRHVESIIRLDLQLLEEPVKKNHTGHEVEIWGEISPDRWYIQLYYGRVLHDSTESVADGCSGPAIHLLDQTNLLIDPAPAGIITTDLKHRTGLRAQRQLFAVIGNRIPTYSTQEEASPPTHGQRKQQLFGHWSTTYALFRQFRGFGASDPRDKVYALLEQAKKVDCTLDPLPVVAYNPGIIFLLLFGTFWTSK</sequence>
<keyword evidence="3" id="KW-1185">Reference proteome</keyword>
<keyword evidence="1" id="KW-0472">Membrane</keyword>
<organism evidence="2 3">
    <name type="scientific">Triangularia setosa</name>
    <dbReference type="NCBI Taxonomy" id="2587417"/>
    <lineage>
        <taxon>Eukaryota</taxon>
        <taxon>Fungi</taxon>
        <taxon>Dikarya</taxon>
        <taxon>Ascomycota</taxon>
        <taxon>Pezizomycotina</taxon>
        <taxon>Sordariomycetes</taxon>
        <taxon>Sordariomycetidae</taxon>
        <taxon>Sordariales</taxon>
        <taxon>Podosporaceae</taxon>
        <taxon>Triangularia</taxon>
    </lineage>
</organism>
<keyword evidence="1" id="KW-1133">Transmembrane helix</keyword>
<dbReference type="EMBL" id="MU866114">
    <property type="protein sequence ID" value="KAK4179584.1"/>
    <property type="molecule type" value="Genomic_DNA"/>
</dbReference>
<protein>
    <submittedName>
        <fullName evidence="2">Uncharacterized protein</fullName>
    </submittedName>
</protein>
<reference evidence="2" key="2">
    <citation type="submission" date="2023-05" db="EMBL/GenBank/DDBJ databases">
        <authorList>
            <consortium name="Lawrence Berkeley National Laboratory"/>
            <person name="Steindorff A."/>
            <person name="Hensen N."/>
            <person name="Bonometti L."/>
            <person name="Westerberg I."/>
            <person name="Brannstrom I.O."/>
            <person name="Guillou S."/>
            <person name="Cros-Aarteil S."/>
            <person name="Calhoun S."/>
            <person name="Haridas S."/>
            <person name="Kuo A."/>
            <person name="Mondo S."/>
            <person name="Pangilinan J."/>
            <person name="Riley R."/>
            <person name="Labutti K."/>
            <person name="Andreopoulos B."/>
            <person name="Lipzen A."/>
            <person name="Chen C."/>
            <person name="Yanf M."/>
            <person name="Daum C."/>
            <person name="Ng V."/>
            <person name="Clum A."/>
            <person name="Ohm R."/>
            <person name="Martin F."/>
            <person name="Silar P."/>
            <person name="Natvig D."/>
            <person name="Lalanne C."/>
            <person name="Gautier V."/>
            <person name="Ament-Velasquez S.L."/>
            <person name="Kruys A."/>
            <person name="Hutchinson M.I."/>
            <person name="Powell A.J."/>
            <person name="Barry K."/>
            <person name="Miller A.N."/>
            <person name="Grigoriev I.V."/>
            <person name="Debuchy R."/>
            <person name="Gladieux P."/>
            <person name="Thoren M.H."/>
            <person name="Johannesson H."/>
        </authorList>
    </citation>
    <scope>NUCLEOTIDE SEQUENCE</scope>
    <source>
        <strain evidence="2">CBS 892.96</strain>
    </source>
</reference>